<keyword evidence="4" id="KW-0809">Transit peptide</keyword>
<sequence length="388" mass="43933">MNMPVFKMCKCPRGCLNIVFRGIKCRSSLADKLFWKGRRCFLHSPLGAFQLQPLSLPWCLKSTSVAQQDCADSSSGAESSRGPKQSIDNLYSPEQKSAVLQLLNVATVEELSAVRLMQGRKSVNVIEYRNKHGPFKDLQSLLAVPLFQYKTAVKVCDFILNPFAKDTRKERKTHNAPSIMKFIKPEIESEKLKTADSIVSVVFSTRRIAWAHVNSRLSIQDWQQQECPVFMKGAYMPSVYLEEISSVVSRLPEADFYVLEKNGLSALNASLFPVTLHLRTVEAMLYALLHKTFAQENQHKVLSMARISVGKYFGLMVGDSRASGIDLVKQLLLESVTLAKPRVHFPRDRVVSYQNWFSTNKPRRDEELCDSLLQAVAFYELLTLDDNT</sequence>
<dbReference type="KEGG" id="emc:129346440"/>
<name>A0AA97KPB2_EUBMA</name>
<dbReference type="SUPFAM" id="SSF47781">
    <property type="entry name" value="RuvA domain 2-like"/>
    <property type="match status" value="1"/>
</dbReference>
<proteinExistence type="inferred from homology"/>
<keyword evidence="11" id="KW-0648">Protein biosynthesis</keyword>
<dbReference type="GO" id="GO:0006392">
    <property type="term" value="P:transcription elongation by mitochondrial RNA polymerase"/>
    <property type="evidence" value="ECO:0007669"/>
    <property type="project" value="InterPro"/>
</dbReference>
<dbReference type="InterPro" id="IPR012337">
    <property type="entry name" value="RNaseH-like_sf"/>
</dbReference>
<keyword evidence="7" id="KW-0804">Transcription</keyword>
<evidence type="ECO:0000256" key="6">
    <source>
        <dbReference type="ARBA" id="ARBA00023128"/>
    </source>
</evidence>
<dbReference type="GO" id="GO:0003746">
    <property type="term" value="F:translation elongation factor activity"/>
    <property type="evidence" value="ECO:0007669"/>
    <property type="project" value="UniProtKB-KW"/>
</dbReference>
<organism evidence="10 11">
    <name type="scientific">Eublepharis macularius</name>
    <name type="common">Leopard gecko</name>
    <name type="synonym">Cyrtodactylus macularius</name>
    <dbReference type="NCBI Taxonomy" id="481883"/>
    <lineage>
        <taxon>Eukaryota</taxon>
        <taxon>Metazoa</taxon>
        <taxon>Chordata</taxon>
        <taxon>Craniata</taxon>
        <taxon>Vertebrata</taxon>
        <taxon>Euteleostomi</taxon>
        <taxon>Lepidosauria</taxon>
        <taxon>Squamata</taxon>
        <taxon>Bifurcata</taxon>
        <taxon>Gekkota</taxon>
        <taxon>Eublepharidae</taxon>
        <taxon>Eublepharinae</taxon>
        <taxon>Eublepharis</taxon>
    </lineage>
</organism>
<evidence type="ECO:0000256" key="9">
    <source>
        <dbReference type="ARBA" id="ARBA00025262"/>
    </source>
</evidence>
<dbReference type="Proteomes" id="UP001190640">
    <property type="component" value="Chromosome 19"/>
</dbReference>
<dbReference type="Gene3D" id="1.10.150.280">
    <property type="entry name" value="AF1531-like domain"/>
    <property type="match status" value="1"/>
</dbReference>
<dbReference type="InterPro" id="IPR039150">
    <property type="entry name" value="TEFM"/>
</dbReference>
<evidence type="ECO:0000256" key="2">
    <source>
        <dbReference type="ARBA" id="ARBA00009086"/>
    </source>
</evidence>
<reference evidence="11" key="1">
    <citation type="submission" date="2025-08" db="UniProtKB">
        <authorList>
            <consortium name="RefSeq"/>
        </authorList>
    </citation>
    <scope>IDENTIFICATION</scope>
    <source>
        <tissue evidence="11">Blood</tissue>
    </source>
</reference>
<dbReference type="Gene3D" id="3.30.420.10">
    <property type="entry name" value="Ribonuclease H-like superfamily/Ribonuclease H"/>
    <property type="match status" value="1"/>
</dbReference>
<evidence type="ECO:0000256" key="1">
    <source>
        <dbReference type="ARBA" id="ARBA00004436"/>
    </source>
</evidence>
<keyword evidence="5" id="KW-0805">Transcription regulation</keyword>
<accession>A0AA97KPB2</accession>
<dbReference type="InterPro" id="IPR036397">
    <property type="entry name" value="RNaseH_sf"/>
</dbReference>
<evidence type="ECO:0000256" key="8">
    <source>
        <dbReference type="ARBA" id="ARBA00023271"/>
    </source>
</evidence>
<dbReference type="AlphaFoldDB" id="A0AA97KPB2"/>
<evidence type="ECO:0000256" key="4">
    <source>
        <dbReference type="ARBA" id="ARBA00022946"/>
    </source>
</evidence>
<comment type="subcellular location">
    <subcellularLocation>
        <location evidence="1">Mitochondrion matrix</location>
        <location evidence="1">Mitochondrion nucleoid</location>
    </subcellularLocation>
</comment>
<dbReference type="CTD" id="79736"/>
<dbReference type="GO" id="GO:0030337">
    <property type="term" value="F:DNA polymerase processivity factor activity"/>
    <property type="evidence" value="ECO:0007669"/>
    <property type="project" value="TreeGrafter"/>
</dbReference>
<keyword evidence="8" id="KW-1135">Mitochondrion nucleoid</keyword>
<keyword evidence="11" id="KW-0251">Elongation factor</keyword>
<dbReference type="SUPFAM" id="SSF53098">
    <property type="entry name" value="Ribonuclease H-like"/>
    <property type="match status" value="1"/>
</dbReference>
<dbReference type="GO" id="GO:0042645">
    <property type="term" value="C:mitochondrial nucleoid"/>
    <property type="evidence" value="ECO:0007669"/>
    <property type="project" value="UniProtKB-SubCell"/>
</dbReference>
<dbReference type="GeneID" id="129346440"/>
<evidence type="ECO:0000313" key="11">
    <source>
        <dbReference type="RefSeq" id="XP_054859767.1"/>
    </source>
</evidence>
<dbReference type="InterPro" id="IPR010994">
    <property type="entry name" value="RuvA_2-like"/>
</dbReference>
<comment type="similarity">
    <text evidence="2">Belongs to the TEFM family.</text>
</comment>
<protein>
    <recommendedName>
        <fullName evidence="3">Transcription elongation factor, mitochondrial</fullName>
    </recommendedName>
</protein>
<dbReference type="Pfam" id="PF12836">
    <property type="entry name" value="HHH_3"/>
    <property type="match status" value="1"/>
</dbReference>
<evidence type="ECO:0000256" key="5">
    <source>
        <dbReference type="ARBA" id="ARBA00023015"/>
    </source>
</evidence>
<keyword evidence="10" id="KW-1185">Reference proteome</keyword>
<evidence type="ECO:0000313" key="10">
    <source>
        <dbReference type="Proteomes" id="UP001190640"/>
    </source>
</evidence>
<keyword evidence="6" id="KW-0496">Mitochondrion</keyword>
<dbReference type="RefSeq" id="XP_054859767.1">
    <property type="nucleotide sequence ID" value="XM_055003792.1"/>
</dbReference>
<evidence type="ECO:0000256" key="7">
    <source>
        <dbReference type="ARBA" id="ARBA00023163"/>
    </source>
</evidence>
<comment type="function">
    <text evidence="9">Transcription elongation factor which increases mitochondrial RNA polymerase processivity. Regulates transcription of the mitochondrial genome, including genes important for the oxidative phosphorylation machinery.</text>
</comment>
<dbReference type="PANTHER" id="PTHR21053">
    <property type="entry name" value="TRANSCRIPTION ELONGATION FACTOR, MITOCHONDRIAL"/>
    <property type="match status" value="1"/>
</dbReference>
<dbReference type="PANTHER" id="PTHR21053:SF2">
    <property type="entry name" value="TRANSCRIPTION ELONGATION FACTOR, MITOCHONDRIAL"/>
    <property type="match status" value="1"/>
</dbReference>
<gene>
    <name evidence="11" type="primary">TEFM</name>
</gene>
<evidence type="ECO:0000256" key="3">
    <source>
        <dbReference type="ARBA" id="ARBA00017000"/>
    </source>
</evidence>
<dbReference type="GO" id="GO:0003676">
    <property type="term" value="F:nucleic acid binding"/>
    <property type="evidence" value="ECO:0007669"/>
    <property type="project" value="InterPro"/>
</dbReference>